<dbReference type="Pfam" id="PF00646">
    <property type="entry name" value="F-box"/>
    <property type="match status" value="1"/>
</dbReference>
<dbReference type="GeneID" id="114249048"/>
<evidence type="ECO:0000259" key="2">
    <source>
        <dbReference type="PROSITE" id="PS50181"/>
    </source>
</evidence>
<feature type="compositionally biased region" description="Basic and acidic residues" evidence="1">
    <location>
        <begin position="509"/>
        <end position="522"/>
    </location>
</feature>
<gene>
    <name evidence="4" type="primary">LOC114249048</name>
</gene>
<evidence type="ECO:0000313" key="4">
    <source>
        <dbReference type="RefSeq" id="XP_028038314.1"/>
    </source>
</evidence>
<feature type="region of interest" description="Disordered" evidence="1">
    <location>
        <begin position="412"/>
        <end position="440"/>
    </location>
</feature>
<dbReference type="KEGG" id="bman:114249048"/>
<dbReference type="GO" id="GO:0019005">
    <property type="term" value="C:SCF ubiquitin ligase complex"/>
    <property type="evidence" value="ECO:0007669"/>
    <property type="project" value="TreeGrafter"/>
</dbReference>
<reference evidence="4" key="1">
    <citation type="submission" date="2025-08" db="UniProtKB">
        <authorList>
            <consortium name="RefSeq"/>
        </authorList>
    </citation>
    <scope>IDENTIFICATION</scope>
    <source>
        <tissue evidence="4">Silk gland</tissue>
    </source>
</reference>
<dbReference type="PROSITE" id="PS50181">
    <property type="entry name" value="FBOX"/>
    <property type="match status" value="1"/>
</dbReference>
<dbReference type="RefSeq" id="XP_028038314.1">
    <property type="nucleotide sequence ID" value="XM_028182513.1"/>
</dbReference>
<accession>A0A6J2KDG5</accession>
<evidence type="ECO:0000313" key="3">
    <source>
        <dbReference type="Proteomes" id="UP000504629"/>
    </source>
</evidence>
<proteinExistence type="predicted"/>
<dbReference type="SUPFAM" id="SSF81383">
    <property type="entry name" value="F-box domain"/>
    <property type="match status" value="1"/>
</dbReference>
<evidence type="ECO:0000256" key="1">
    <source>
        <dbReference type="SAM" id="MobiDB-lite"/>
    </source>
</evidence>
<dbReference type="PANTHER" id="PTHR13318:SF95">
    <property type="entry name" value="F-BOX PROTEIN YLR352W"/>
    <property type="match status" value="1"/>
</dbReference>
<dbReference type="InterPro" id="IPR032675">
    <property type="entry name" value="LRR_dom_sf"/>
</dbReference>
<keyword evidence="3" id="KW-1185">Reference proteome</keyword>
<dbReference type="Proteomes" id="UP000504629">
    <property type="component" value="Unplaced"/>
</dbReference>
<feature type="compositionally biased region" description="Basic and acidic residues" evidence="1">
    <location>
        <begin position="572"/>
        <end position="586"/>
    </location>
</feature>
<dbReference type="AlphaFoldDB" id="A0A6J2KDG5"/>
<dbReference type="SUPFAM" id="SSF52047">
    <property type="entry name" value="RNI-like"/>
    <property type="match status" value="1"/>
</dbReference>
<protein>
    <submittedName>
        <fullName evidence="4">Uncharacterized protein LOC114249048</fullName>
    </submittedName>
</protein>
<dbReference type="PANTHER" id="PTHR13318">
    <property type="entry name" value="PARTNER OF PAIRED, ISOFORM B-RELATED"/>
    <property type="match status" value="1"/>
</dbReference>
<sequence>MGSLQAENESNQELDDSGYGQEDSISMKKASSSENGGYAGSAELLDLSDDVLLCILKYCTPRDLKALGYTCPRLGALVVDRTLWESVDARESPSGPKRLRWLLTHGLSSTTSELMLCGYAREAAGCLGHMNCKHKEEEPTDLTINSLYAGVLGNPEQSSNGDLNQAVRGTIFSSGPVAQIYDSIPRGVCYNALPEAVGKQLSGDWAPPDDTCPGPQFTLTQNLLTSLEQQCPNLTTLALDYCNIDCSMRAICHFPRRLKVLSLRGSKCYNQPLDKSFLFKIQDYLKELEELDVSECEWVEPSCLLPLSKLSRLQLLRMRRCMRMSECVAYSSLATRYGFKTLKVIDLRESPVGDSEVSSFGWVGSLEELYVSPAMEAPAVHKHAHYIGDNIPEHVELDDWEMEEPDYFKVRSSKVDDPAPADSKTVTKKHKLDEGQTDRNVTDDFVPAQKRIRLDDIPRVCSCKSVIGNTPSSVYAMIRGDSRNRNDRYDDVVKQDLIEDEIHRQNLLKLQKEKEKASEDKAAGSSGDGDAKPENGGGEQNDVKMDEPRPESVNQGASTSKDDPQPSTSNKTDQKNGEKTENKEPKQNILYVNVGRRLHAMYRLAIPVYKVGESGDSQPAAPSRRLDVSSAYQMTRFDPTTLVSDTTVHRFGRADSDNINYINIGPNGQHDQPATRPDRSNLRILSLTGFRNITNRSLVHLATAAPRLRFIDFSGTRVTQRGVDTFRSLRPDCEIIYSQYIDRNASEGDMAVFRRI</sequence>
<feature type="compositionally biased region" description="Basic and acidic residues" evidence="1">
    <location>
        <begin position="431"/>
        <end position="440"/>
    </location>
</feature>
<dbReference type="InterPro" id="IPR001810">
    <property type="entry name" value="F-box_dom"/>
</dbReference>
<dbReference type="Gene3D" id="3.80.10.10">
    <property type="entry name" value="Ribonuclease Inhibitor"/>
    <property type="match status" value="3"/>
</dbReference>
<dbReference type="GO" id="GO:0031146">
    <property type="term" value="P:SCF-dependent proteasomal ubiquitin-dependent protein catabolic process"/>
    <property type="evidence" value="ECO:0007669"/>
    <property type="project" value="TreeGrafter"/>
</dbReference>
<feature type="compositionally biased region" description="Basic and acidic residues" evidence="1">
    <location>
        <begin position="541"/>
        <end position="550"/>
    </location>
</feature>
<organism evidence="3 4">
    <name type="scientific">Bombyx mandarina</name>
    <name type="common">Wild silk moth</name>
    <name type="synonym">Wild silkworm</name>
    <dbReference type="NCBI Taxonomy" id="7092"/>
    <lineage>
        <taxon>Eukaryota</taxon>
        <taxon>Metazoa</taxon>
        <taxon>Ecdysozoa</taxon>
        <taxon>Arthropoda</taxon>
        <taxon>Hexapoda</taxon>
        <taxon>Insecta</taxon>
        <taxon>Pterygota</taxon>
        <taxon>Neoptera</taxon>
        <taxon>Endopterygota</taxon>
        <taxon>Lepidoptera</taxon>
        <taxon>Glossata</taxon>
        <taxon>Ditrysia</taxon>
        <taxon>Bombycoidea</taxon>
        <taxon>Bombycidae</taxon>
        <taxon>Bombycinae</taxon>
        <taxon>Bombyx</taxon>
    </lineage>
</organism>
<dbReference type="OrthoDB" id="9856535at2759"/>
<feature type="compositionally biased region" description="Polar residues" evidence="1">
    <location>
        <begin position="552"/>
        <end position="571"/>
    </location>
</feature>
<feature type="domain" description="F-box" evidence="2">
    <location>
        <begin position="41"/>
        <end position="87"/>
    </location>
</feature>
<name>A0A6J2KDG5_BOMMA</name>
<dbReference type="InterPro" id="IPR036047">
    <property type="entry name" value="F-box-like_dom_sf"/>
</dbReference>
<feature type="region of interest" description="Disordered" evidence="1">
    <location>
        <begin position="509"/>
        <end position="588"/>
    </location>
</feature>
<feature type="region of interest" description="Disordered" evidence="1">
    <location>
        <begin position="1"/>
        <end position="35"/>
    </location>
</feature>